<keyword evidence="2" id="KW-1185">Reference proteome</keyword>
<reference evidence="1 2" key="2">
    <citation type="submission" date="2018-03" db="EMBL/GenBank/DDBJ databases">
        <authorList>
            <person name="Keele B.F."/>
        </authorList>
    </citation>
    <scope>NUCLEOTIDE SEQUENCE [LARGE SCALE GENOMIC DNA]</scope>
    <source>
        <strain evidence="1 2">CCALA 016</strain>
    </source>
</reference>
<accession>A0A2T1LVQ8</accession>
<reference evidence="1 2" key="1">
    <citation type="submission" date="2018-03" db="EMBL/GenBank/DDBJ databases">
        <title>The ancient ancestry and fast evolution of plastids.</title>
        <authorList>
            <person name="Moore K.R."/>
            <person name="Magnabosco C."/>
            <person name="Momper L."/>
            <person name="Gold D.A."/>
            <person name="Bosak T."/>
            <person name="Fournier G.P."/>
        </authorList>
    </citation>
    <scope>NUCLEOTIDE SEQUENCE [LARGE SCALE GENOMIC DNA]</scope>
    <source>
        <strain evidence="1 2">CCALA 016</strain>
    </source>
</reference>
<comment type="caution">
    <text evidence="1">The sequence shown here is derived from an EMBL/GenBank/DDBJ whole genome shotgun (WGS) entry which is preliminary data.</text>
</comment>
<protein>
    <submittedName>
        <fullName evidence="1">Uncharacterized protein</fullName>
    </submittedName>
</protein>
<dbReference type="Proteomes" id="UP000239001">
    <property type="component" value="Unassembled WGS sequence"/>
</dbReference>
<evidence type="ECO:0000313" key="1">
    <source>
        <dbReference type="EMBL" id="PSF35807.1"/>
    </source>
</evidence>
<name>A0A2T1LVQ8_9CHRO</name>
<evidence type="ECO:0000313" key="2">
    <source>
        <dbReference type="Proteomes" id="UP000239001"/>
    </source>
</evidence>
<gene>
    <name evidence="1" type="ORF">C7H19_15390</name>
</gene>
<organism evidence="1 2">
    <name type="scientific">Aphanothece hegewaldii CCALA 016</name>
    <dbReference type="NCBI Taxonomy" id="2107694"/>
    <lineage>
        <taxon>Bacteria</taxon>
        <taxon>Bacillati</taxon>
        <taxon>Cyanobacteriota</taxon>
        <taxon>Cyanophyceae</taxon>
        <taxon>Oscillatoriophycideae</taxon>
        <taxon>Chroococcales</taxon>
        <taxon>Aphanothecaceae</taxon>
        <taxon>Aphanothece</taxon>
    </lineage>
</organism>
<proteinExistence type="predicted"/>
<dbReference type="EMBL" id="PXOH01000017">
    <property type="protein sequence ID" value="PSF35807.1"/>
    <property type="molecule type" value="Genomic_DNA"/>
</dbReference>
<sequence length="244" mass="27751">MKIKMRKLLLIMALSLIFVTLLKYKVTSNSLKSSINTQVNTAPRENIDKYGQPLSQQINCDTEGLNKKGWKYLSDFFGSQTIPNSISTCLPKGIYSSYLNAQVNAQGKTYYSIIWERKIPSDIFDGEMEPIQQLTVILKDDIGCQVLVPPEKGLYYSKTLFMPLQISQQLALNALQRRITLVGGKEKFLEALKKSNLEDDAGTSPPLFFPEDKWAYEQLGLKVPKNAIVREIFNDQEIINEMEQ</sequence>
<dbReference type="AlphaFoldDB" id="A0A2T1LVQ8"/>